<proteinExistence type="predicted"/>
<dbReference type="AlphaFoldDB" id="A0A916X8K1"/>
<evidence type="ECO:0000313" key="2">
    <source>
        <dbReference type="EMBL" id="GGC54899.1"/>
    </source>
</evidence>
<feature type="transmembrane region" description="Helical" evidence="1">
    <location>
        <begin position="67"/>
        <end position="88"/>
    </location>
</feature>
<keyword evidence="1" id="KW-0812">Transmembrane</keyword>
<evidence type="ECO:0000313" key="3">
    <source>
        <dbReference type="Proteomes" id="UP000641514"/>
    </source>
</evidence>
<protein>
    <submittedName>
        <fullName evidence="2">Uncharacterized protein</fullName>
    </submittedName>
</protein>
<reference evidence="2" key="2">
    <citation type="submission" date="2020-09" db="EMBL/GenBank/DDBJ databases">
        <authorList>
            <person name="Sun Q."/>
            <person name="Zhou Y."/>
        </authorList>
    </citation>
    <scope>NUCLEOTIDE SEQUENCE</scope>
    <source>
        <strain evidence="2">CGMCC 1.15478</strain>
    </source>
</reference>
<keyword evidence="1" id="KW-0472">Membrane</keyword>
<organism evidence="2 3">
    <name type="scientific">Hoyosella rhizosphaerae</name>
    <dbReference type="NCBI Taxonomy" id="1755582"/>
    <lineage>
        <taxon>Bacteria</taxon>
        <taxon>Bacillati</taxon>
        <taxon>Actinomycetota</taxon>
        <taxon>Actinomycetes</taxon>
        <taxon>Mycobacteriales</taxon>
        <taxon>Hoyosellaceae</taxon>
        <taxon>Hoyosella</taxon>
    </lineage>
</organism>
<keyword evidence="3" id="KW-1185">Reference proteome</keyword>
<evidence type="ECO:0000256" key="1">
    <source>
        <dbReference type="SAM" id="Phobius"/>
    </source>
</evidence>
<accession>A0A916X8K1</accession>
<keyword evidence="1" id="KW-1133">Transmembrane helix</keyword>
<dbReference type="EMBL" id="BMJH01000001">
    <property type="protein sequence ID" value="GGC54899.1"/>
    <property type="molecule type" value="Genomic_DNA"/>
</dbReference>
<reference evidence="2" key="1">
    <citation type="journal article" date="2014" name="Int. J. Syst. Evol. Microbiol.">
        <title>Complete genome sequence of Corynebacterium casei LMG S-19264T (=DSM 44701T), isolated from a smear-ripened cheese.</title>
        <authorList>
            <consortium name="US DOE Joint Genome Institute (JGI-PGF)"/>
            <person name="Walter F."/>
            <person name="Albersmeier A."/>
            <person name="Kalinowski J."/>
            <person name="Ruckert C."/>
        </authorList>
    </citation>
    <scope>NUCLEOTIDE SEQUENCE</scope>
    <source>
        <strain evidence="2">CGMCC 1.15478</strain>
    </source>
</reference>
<dbReference type="RefSeq" id="WP_188670171.1">
    <property type="nucleotide sequence ID" value="NZ_BMJH01000001.1"/>
</dbReference>
<dbReference type="Proteomes" id="UP000641514">
    <property type="component" value="Unassembled WGS sequence"/>
</dbReference>
<feature type="transmembrane region" description="Helical" evidence="1">
    <location>
        <begin position="33"/>
        <end position="55"/>
    </location>
</feature>
<gene>
    <name evidence="2" type="ORF">GCM10011410_04090</name>
</gene>
<sequence length="94" mass="9602">MSRLPAVVILFVLALVSLPISASFLDGERTEDIVLPVHFLVMAVAGAVIAQLLPLANAGASATRRTVIGVATGLGMAVLGMAVFWFLLNGLGGA</sequence>
<name>A0A916X8K1_9ACTN</name>
<comment type="caution">
    <text evidence="2">The sequence shown here is derived from an EMBL/GenBank/DDBJ whole genome shotgun (WGS) entry which is preliminary data.</text>
</comment>